<sequence length="104" mass="11053">MDLTQRTPPTTTSSCPMQVSEKDLMIRISSSKISVSDTHGHAGRAGIHAVHNESAAAADVVDGILQEFDGAGGLDHDVEPVRVVLEVLDSIKYKDPLKAAIAFD</sequence>
<keyword evidence="2" id="KW-1185">Reference proteome</keyword>
<dbReference type="AlphaFoldDB" id="A0A423VVY6"/>
<gene>
    <name evidence="1" type="ORF">VSDG_05797</name>
</gene>
<reference evidence="1 2" key="1">
    <citation type="submission" date="2015-09" db="EMBL/GenBank/DDBJ databases">
        <title>Host preference determinants of Valsa canker pathogens revealed by comparative genomics.</title>
        <authorList>
            <person name="Yin Z."/>
            <person name="Huang L."/>
        </authorList>
    </citation>
    <scope>NUCLEOTIDE SEQUENCE [LARGE SCALE GENOMIC DNA]</scope>
    <source>
        <strain evidence="1 2">YSFL</strain>
    </source>
</reference>
<comment type="caution">
    <text evidence="1">The sequence shown here is derived from an EMBL/GenBank/DDBJ whole genome shotgun (WGS) entry which is preliminary data.</text>
</comment>
<accession>A0A423VVY6</accession>
<dbReference type="Proteomes" id="UP000284375">
    <property type="component" value="Unassembled WGS sequence"/>
</dbReference>
<evidence type="ECO:0000313" key="2">
    <source>
        <dbReference type="Proteomes" id="UP000284375"/>
    </source>
</evidence>
<name>A0A423VVY6_CYTCH</name>
<organism evidence="1 2">
    <name type="scientific">Cytospora chrysosperma</name>
    <name type="common">Cytospora canker fungus</name>
    <name type="synonym">Sphaeria chrysosperma</name>
    <dbReference type="NCBI Taxonomy" id="252740"/>
    <lineage>
        <taxon>Eukaryota</taxon>
        <taxon>Fungi</taxon>
        <taxon>Dikarya</taxon>
        <taxon>Ascomycota</taxon>
        <taxon>Pezizomycotina</taxon>
        <taxon>Sordariomycetes</taxon>
        <taxon>Sordariomycetidae</taxon>
        <taxon>Diaporthales</taxon>
        <taxon>Cytosporaceae</taxon>
        <taxon>Cytospora</taxon>
    </lineage>
</organism>
<proteinExistence type="predicted"/>
<protein>
    <submittedName>
        <fullName evidence="1">Uncharacterized protein</fullName>
    </submittedName>
</protein>
<dbReference type="EMBL" id="LJZO01000025">
    <property type="protein sequence ID" value="ROV95160.1"/>
    <property type="molecule type" value="Genomic_DNA"/>
</dbReference>
<evidence type="ECO:0000313" key="1">
    <source>
        <dbReference type="EMBL" id="ROV95160.1"/>
    </source>
</evidence>